<dbReference type="AlphaFoldDB" id="C9ML46"/>
<dbReference type="STRING" id="649761.HMPREF0973_00321"/>
<protein>
    <recommendedName>
        <fullName evidence="3">Lipoprotein</fullName>
    </recommendedName>
</protein>
<proteinExistence type="predicted"/>
<keyword evidence="2" id="KW-1185">Reference proteome</keyword>
<organism evidence="1 2">
    <name type="scientific">Prevotella veroralis F0319</name>
    <dbReference type="NCBI Taxonomy" id="649761"/>
    <lineage>
        <taxon>Bacteria</taxon>
        <taxon>Pseudomonadati</taxon>
        <taxon>Bacteroidota</taxon>
        <taxon>Bacteroidia</taxon>
        <taxon>Bacteroidales</taxon>
        <taxon>Prevotellaceae</taxon>
        <taxon>Prevotella</taxon>
    </lineage>
</organism>
<comment type="caution">
    <text evidence="1">The sequence shown here is derived from an EMBL/GenBank/DDBJ whole genome shotgun (WGS) entry which is preliminary data.</text>
</comment>
<evidence type="ECO:0000313" key="1">
    <source>
        <dbReference type="EMBL" id="EEX19776.1"/>
    </source>
</evidence>
<reference evidence="1 2" key="1">
    <citation type="submission" date="2009-09" db="EMBL/GenBank/DDBJ databases">
        <authorList>
            <person name="Weinstock G."/>
            <person name="Sodergren E."/>
            <person name="Clifton S."/>
            <person name="Fulton L."/>
            <person name="Fulton B."/>
            <person name="Courtney L."/>
            <person name="Fronick C."/>
            <person name="Harrison M."/>
            <person name="Strong C."/>
            <person name="Farmer C."/>
            <person name="Delahaunty K."/>
            <person name="Markovic C."/>
            <person name="Hall O."/>
            <person name="Minx P."/>
            <person name="Tomlinson C."/>
            <person name="Mitreva M."/>
            <person name="Nelson J."/>
            <person name="Hou S."/>
            <person name="Wollam A."/>
            <person name="Pepin K.H."/>
            <person name="Johnson M."/>
            <person name="Bhonagiri V."/>
            <person name="Nash W.E."/>
            <person name="Warren W."/>
            <person name="Chinwalla A."/>
            <person name="Mardis E.R."/>
            <person name="Wilson R.K."/>
        </authorList>
    </citation>
    <scope>NUCLEOTIDE SEQUENCE [LARGE SCALE GENOMIC DNA]</scope>
    <source>
        <strain evidence="1 2">F0319</strain>
    </source>
</reference>
<sequence>MKWVILIVQIMFILSCSAQKTSNERERDLYINELSFINNRNLNFSIKRVASDSCFPIIDIGYRIRVKLTPKQDSLIRKLKKRQWINMLNNNTTDYAANILLYYIHNRDATVLLYNRSLKDWRDGMKNEDILYWDETLK</sequence>
<dbReference type="Proteomes" id="UP000003327">
    <property type="component" value="Unassembled WGS sequence"/>
</dbReference>
<evidence type="ECO:0008006" key="3">
    <source>
        <dbReference type="Google" id="ProtNLM"/>
    </source>
</evidence>
<accession>C9ML46</accession>
<dbReference type="PROSITE" id="PS51257">
    <property type="entry name" value="PROKAR_LIPOPROTEIN"/>
    <property type="match status" value="1"/>
</dbReference>
<dbReference type="OrthoDB" id="1075795at2"/>
<gene>
    <name evidence="1" type="ORF">HMPREF0973_00321</name>
</gene>
<dbReference type="HOGENOM" id="CLU_1853405_0_0_10"/>
<dbReference type="EMBL" id="ACVA01000011">
    <property type="protein sequence ID" value="EEX19776.1"/>
    <property type="molecule type" value="Genomic_DNA"/>
</dbReference>
<name>C9ML46_9BACT</name>
<evidence type="ECO:0000313" key="2">
    <source>
        <dbReference type="Proteomes" id="UP000003327"/>
    </source>
</evidence>